<dbReference type="Gene3D" id="1.10.510.10">
    <property type="entry name" value="Transferase(Phosphotransferase) domain 1"/>
    <property type="match status" value="2"/>
</dbReference>
<dbReference type="SMART" id="SM00220">
    <property type="entry name" value="S_TKc"/>
    <property type="match status" value="1"/>
</dbReference>
<sequence length="148" mass="16744">MEYCRNGSLFDYMRQGTQFTPHQMISWARGIACGMRHLHDRNIVHRDLKSPNVLITENLIAKVSDFGTSRTIDGKSAIMTYVGTVNRMAPEGNNDLRRHRQLDGAGVSDFGTSRTIDCKSAIMTYVGTVNWMAPEVRHTYIVFDSQSK</sequence>
<dbReference type="EMBL" id="JTDY01004537">
    <property type="protein sequence ID" value="KOB68034.1"/>
    <property type="molecule type" value="Genomic_DNA"/>
</dbReference>
<feature type="non-terminal residue" evidence="2">
    <location>
        <position position="148"/>
    </location>
</feature>
<dbReference type="STRING" id="104452.A0A0L7KYA9"/>
<protein>
    <recommendedName>
        <fullName evidence="1">Protein kinase domain-containing protein</fullName>
    </recommendedName>
</protein>
<dbReference type="InterPro" id="IPR011009">
    <property type="entry name" value="Kinase-like_dom_sf"/>
</dbReference>
<dbReference type="GO" id="GO:0005737">
    <property type="term" value="C:cytoplasm"/>
    <property type="evidence" value="ECO:0007669"/>
    <property type="project" value="TreeGrafter"/>
</dbReference>
<feature type="domain" description="Protein kinase" evidence="1">
    <location>
        <begin position="1"/>
        <end position="148"/>
    </location>
</feature>
<proteinExistence type="predicted"/>
<evidence type="ECO:0000259" key="1">
    <source>
        <dbReference type="PROSITE" id="PS50011"/>
    </source>
</evidence>
<organism evidence="2 3">
    <name type="scientific">Operophtera brumata</name>
    <name type="common">Winter moth</name>
    <name type="synonym">Phalaena brumata</name>
    <dbReference type="NCBI Taxonomy" id="104452"/>
    <lineage>
        <taxon>Eukaryota</taxon>
        <taxon>Metazoa</taxon>
        <taxon>Ecdysozoa</taxon>
        <taxon>Arthropoda</taxon>
        <taxon>Hexapoda</taxon>
        <taxon>Insecta</taxon>
        <taxon>Pterygota</taxon>
        <taxon>Neoptera</taxon>
        <taxon>Endopterygota</taxon>
        <taxon>Lepidoptera</taxon>
        <taxon>Glossata</taxon>
        <taxon>Ditrysia</taxon>
        <taxon>Geometroidea</taxon>
        <taxon>Geometridae</taxon>
        <taxon>Larentiinae</taxon>
        <taxon>Operophtera</taxon>
    </lineage>
</organism>
<evidence type="ECO:0000313" key="2">
    <source>
        <dbReference type="EMBL" id="KOB68034.1"/>
    </source>
</evidence>
<dbReference type="Proteomes" id="UP000037510">
    <property type="component" value="Unassembled WGS sequence"/>
</dbReference>
<dbReference type="Pfam" id="PF00069">
    <property type="entry name" value="Pkinase"/>
    <property type="match status" value="1"/>
</dbReference>
<comment type="caution">
    <text evidence="2">The sequence shown here is derived from an EMBL/GenBank/DDBJ whole genome shotgun (WGS) entry which is preliminary data.</text>
</comment>
<dbReference type="AlphaFoldDB" id="A0A0L7KYA9"/>
<name>A0A0L7KYA9_OPEBR</name>
<dbReference type="GO" id="GO:0004674">
    <property type="term" value="F:protein serine/threonine kinase activity"/>
    <property type="evidence" value="ECO:0007669"/>
    <property type="project" value="TreeGrafter"/>
</dbReference>
<keyword evidence="3" id="KW-1185">Reference proteome</keyword>
<dbReference type="InterPro" id="IPR008271">
    <property type="entry name" value="Ser/Thr_kinase_AS"/>
</dbReference>
<dbReference type="GO" id="GO:0005524">
    <property type="term" value="F:ATP binding"/>
    <property type="evidence" value="ECO:0007669"/>
    <property type="project" value="InterPro"/>
</dbReference>
<dbReference type="InterPro" id="IPR000719">
    <property type="entry name" value="Prot_kinase_dom"/>
</dbReference>
<evidence type="ECO:0000313" key="3">
    <source>
        <dbReference type="Proteomes" id="UP000037510"/>
    </source>
</evidence>
<dbReference type="PROSITE" id="PS00108">
    <property type="entry name" value="PROTEIN_KINASE_ST"/>
    <property type="match status" value="1"/>
</dbReference>
<dbReference type="PANTHER" id="PTHR44329:SF304">
    <property type="entry name" value="MITOGEN-ACTIVATED PROTEIN KINASE KINASE KINASE 13-LIKE ISOFORM X1"/>
    <property type="match status" value="1"/>
</dbReference>
<reference evidence="2 3" key="1">
    <citation type="journal article" date="2015" name="Genome Biol. Evol.">
        <title>The genome of winter moth (Operophtera brumata) provides a genomic perspective on sexual dimorphism and phenology.</title>
        <authorList>
            <person name="Derks M.F."/>
            <person name="Smit S."/>
            <person name="Salis L."/>
            <person name="Schijlen E."/>
            <person name="Bossers A."/>
            <person name="Mateman C."/>
            <person name="Pijl A.S."/>
            <person name="de Ridder D."/>
            <person name="Groenen M.A."/>
            <person name="Visser M.E."/>
            <person name="Megens H.J."/>
        </authorList>
    </citation>
    <scope>NUCLEOTIDE SEQUENCE [LARGE SCALE GENOMIC DNA]</scope>
    <source>
        <strain evidence="2">WM2013NL</strain>
        <tissue evidence="2">Head and thorax</tissue>
    </source>
</reference>
<dbReference type="SUPFAM" id="SSF56112">
    <property type="entry name" value="Protein kinase-like (PK-like)"/>
    <property type="match status" value="2"/>
</dbReference>
<dbReference type="InterPro" id="IPR051681">
    <property type="entry name" value="Ser/Thr_Kinases-Pseudokinases"/>
</dbReference>
<dbReference type="PANTHER" id="PTHR44329">
    <property type="entry name" value="SERINE/THREONINE-PROTEIN KINASE TNNI3K-RELATED"/>
    <property type="match status" value="1"/>
</dbReference>
<gene>
    <name evidence="2" type="ORF">OBRU01_18906</name>
</gene>
<dbReference type="PROSITE" id="PS50011">
    <property type="entry name" value="PROTEIN_KINASE_DOM"/>
    <property type="match status" value="1"/>
</dbReference>
<feature type="non-terminal residue" evidence="2">
    <location>
        <position position="1"/>
    </location>
</feature>
<accession>A0A0L7KYA9</accession>